<dbReference type="InterPro" id="IPR007525">
    <property type="entry name" value="FrhB_FdhB_C"/>
</dbReference>
<dbReference type="InterPro" id="IPR045220">
    <property type="entry name" value="FRHB/FDHB/HCAR-like"/>
</dbReference>
<protein>
    <recommendedName>
        <fullName evidence="5">4Fe-4S ferredoxin-type domain-containing protein</fullName>
    </recommendedName>
</protein>
<accession>A0A381XLA8</accession>
<feature type="domain" description="Coenzyme F420 hydrogenase/dehydrogenase beta subunit C-terminal" evidence="3">
    <location>
        <begin position="179"/>
        <end position="341"/>
    </location>
</feature>
<dbReference type="GO" id="GO:0033354">
    <property type="term" value="P:chlorophyll cycle"/>
    <property type="evidence" value="ECO:0007669"/>
    <property type="project" value="TreeGrafter"/>
</dbReference>
<dbReference type="InterPro" id="IPR007516">
    <property type="entry name" value="Co_F420_Hydgase/DH_bsu_N"/>
</dbReference>
<evidence type="ECO:0008006" key="5">
    <source>
        <dbReference type="Google" id="ProtNLM"/>
    </source>
</evidence>
<feature type="region of interest" description="Disordered" evidence="1">
    <location>
        <begin position="357"/>
        <end position="376"/>
    </location>
</feature>
<evidence type="ECO:0000256" key="1">
    <source>
        <dbReference type="SAM" id="MobiDB-lite"/>
    </source>
</evidence>
<evidence type="ECO:0000259" key="2">
    <source>
        <dbReference type="Pfam" id="PF04422"/>
    </source>
</evidence>
<dbReference type="Pfam" id="PF04432">
    <property type="entry name" value="FrhB_FdhB_C"/>
    <property type="match status" value="1"/>
</dbReference>
<dbReference type="PANTHER" id="PTHR31332">
    <property type="entry name" value="7-HYDROXYMETHYL CHLOROPHYLL A REDUCTASE, CHLOROPLASTIC"/>
    <property type="match status" value="1"/>
</dbReference>
<feature type="domain" description="Coenzyme F420 hydrogenase/dehydrogenase beta subunit N-terminal" evidence="2">
    <location>
        <begin position="93"/>
        <end position="167"/>
    </location>
</feature>
<name>A0A381XLA8_9ZZZZ</name>
<dbReference type="Pfam" id="PF04422">
    <property type="entry name" value="FrhB_FdhB_N"/>
    <property type="match status" value="1"/>
</dbReference>
<dbReference type="EMBL" id="UINC01015543">
    <property type="protein sequence ID" value="SVA65370.1"/>
    <property type="molecule type" value="Genomic_DNA"/>
</dbReference>
<dbReference type="GO" id="GO:0009507">
    <property type="term" value="C:chloroplast"/>
    <property type="evidence" value="ECO:0007669"/>
    <property type="project" value="TreeGrafter"/>
</dbReference>
<evidence type="ECO:0000259" key="3">
    <source>
        <dbReference type="Pfam" id="PF04432"/>
    </source>
</evidence>
<evidence type="ECO:0000313" key="4">
    <source>
        <dbReference type="EMBL" id="SVA65370.1"/>
    </source>
</evidence>
<dbReference type="GO" id="GO:0090415">
    <property type="term" value="F:7-hydroxymethyl chlorophyll a reductase activity"/>
    <property type="evidence" value="ECO:0007669"/>
    <property type="project" value="TreeGrafter"/>
</dbReference>
<gene>
    <name evidence="4" type="ORF">METZ01_LOCUS118224</name>
</gene>
<dbReference type="AlphaFoldDB" id="A0A381XLA8"/>
<dbReference type="PANTHER" id="PTHR31332:SF0">
    <property type="entry name" value="7-HYDROXYMETHYL CHLOROPHYLL A REDUCTASE, CHLOROPLASTIC"/>
    <property type="match status" value="1"/>
</dbReference>
<feature type="compositionally biased region" description="Basic and acidic residues" evidence="1">
    <location>
        <begin position="394"/>
        <end position="405"/>
    </location>
</feature>
<feature type="region of interest" description="Disordered" evidence="1">
    <location>
        <begin position="386"/>
        <end position="422"/>
    </location>
</feature>
<feature type="compositionally biased region" description="Basic and acidic residues" evidence="1">
    <location>
        <begin position="362"/>
        <end position="376"/>
    </location>
</feature>
<proteinExistence type="predicted"/>
<organism evidence="4">
    <name type="scientific">marine metagenome</name>
    <dbReference type="NCBI Taxonomy" id="408172"/>
    <lineage>
        <taxon>unclassified sequences</taxon>
        <taxon>metagenomes</taxon>
        <taxon>ecological metagenomes</taxon>
    </lineage>
</organism>
<reference evidence="4" key="1">
    <citation type="submission" date="2018-05" db="EMBL/GenBank/DDBJ databases">
        <authorList>
            <person name="Lanie J.A."/>
            <person name="Ng W.-L."/>
            <person name="Kazmierczak K.M."/>
            <person name="Andrzejewski T.M."/>
            <person name="Davidsen T.M."/>
            <person name="Wayne K.J."/>
            <person name="Tettelin H."/>
            <person name="Glass J.I."/>
            <person name="Rusch D."/>
            <person name="Podicherti R."/>
            <person name="Tsui H.-C.T."/>
            <person name="Winkler M.E."/>
        </authorList>
    </citation>
    <scope>NUCLEOTIDE SEQUENCE</scope>
</reference>
<sequence>MKQSAIERMNTISEQGLCAGCGICQSIAGPDKIKVVKSLNGYERPVIVGDLDDAIVDRIFDICPGTRIEGLPENEIVPQTMIDNVWGPWIRIVRAWAGDPKTRFEGSTGGVLTALAKFLLSEQRVDFILHVKASSKEPTFGKRYLSFTEADVLKTVGSRYGPAAPLIDIDQILARGRPFAFIGKPCDIAALRNLARYDERVDELVKYWLTPVCGGFMSPPSTDNFLSRSGVDRNKLISLRYRGQGCPGPMQIETLDEKKELHYLDYWGDDESTWNLPFRCKICPDGIGEAADIAAADTWIGGSPTREGSKTDLGTNAVLLRTAAGVELFEAAAKTGAIKIEYDITPDDMNIYQPHQMRKKYAAHDRHQGLGDEGRIVPKTDRLRISELADELPESDRKHQREGTRSRVRSGKTTEPTPKESE</sequence>